<dbReference type="PANTHER" id="PTHR42756:SF1">
    <property type="entry name" value="TRANSCRIPTIONAL REPRESSOR OF EMRAB OPERON"/>
    <property type="match status" value="1"/>
</dbReference>
<dbReference type="Proteomes" id="UP001236415">
    <property type="component" value="Chromosome"/>
</dbReference>
<reference evidence="5 6" key="1">
    <citation type="submission" date="2023-06" db="EMBL/GenBank/DDBJ databases">
        <title>Paenibacillus polygonum sp. nov., an endophytic bacterium, isolated from Polygonum lapathifolium L. in Nanji Wetland National Nature Reserve, South of Poyang Lake, Jiangxi Province, China.</title>
        <authorList>
            <person name="Yu Z."/>
        </authorList>
    </citation>
    <scope>NUCLEOTIDE SEQUENCE [LARGE SCALE GENOMIC DNA]</scope>
    <source>
        <strain evidence="5 6">C31</strain>
    </source>
</reference>
<dbReference type="RefSeq" id="WP_285747099.1">
    <property type="nucleotide sequence ID" value="NZ_CP127162.1"/>
</dbReference>
<sequence>MKMDEKQFENYVDTFVQRTQSISINMQSIQKEFFKASSITPDQFNLMNVINTTEHCTSSFLAKALNVKKSSITAIVNRLTDKGLIKREFNEKDKREVFLELTEEGQNKLSEEKEKILEILKPLRNNLTVEEIEKLNLYLSMIDTQLNLVKKDIIKHEI</sequence>
<dbReference type="PRINTS" id="PR00598">
    <property type="entry name" value="HTHMARR"/>
</dbReference>
<evidence type="ECO:0000313" key="6">
    <source>
        <dbReference type="Proteomes" id="UP001236415"/>
    </source>
</evidence>
<evidence type="ECO:0000259" key="4">
    <source>
        <dbReference type="PROSITE" id="PS50995"/>
    </source>
</evidence>
<dbReference type="Pfam" id="PF01047">
    <property type="entry name" value="MarR"/>
    <property type="match status" value="1"/>
</dbReference>
<evidence type="ECO:0000256" key="2">
    <source>
        <dbReference type="ARBA" id="ARBA00023125"/>
    </source>
</evidence>
<dbReference type="InterPro" id="IPR000835">
    <property type="entry name" value="HTH_MarR-typ"/>
</dbReference>
<dbReference type="SMART" id="SM00347">
    <property type="entry name" value="HTH_MARR"/>
    <property type="match status" value="1"/>
</dbReference>
<feature type="domain" description="HTH marR-type" evidence="4">
    <location>
        <begin position="1"/>
        <end position="144"/>
    </location>
</feature>
<dbReference type="PROSITE" id="PS50995">
    <property type="entry name" value="HTH_MARR_2"/>
    <property type="match status" value="1"/>
</dbReference>
<gene>
    <name evidence="5" type="ORF">QPK24_06225</name>
</gene>
<accession>A0ABY8X426</accession>
<organism evidence="5 6">
    <name type="scientific">Paenibacillus polygoni</name>
    <dbReference type="NCBI Taxonomy" id="3050112"/>
    <lineage>
        <taxon>Bacteria</taxon>
        <taxon>Bacillati</taxon>
        <taxon>Bacillota</taxon>
        <taxon>Bacilli</taxon>
        <taxon>Bacillales</taxon>
        <taxon>Paenibacillaceae</taxon>
        <taxon>Paenibacillus</taxon>
    </lineage>
</organism>
<dbReference type="PANTHER" id="PTHR42756">
    <property type="entry name" value="TRANSCRIPTIONAL REGULATOR, MARR"/>
    <property type="match status" value="1"/>
</dbReference>
<keyword evidence="6" id="KW-1185">Reference proteome</keyword>
<evidence type="ECO:0000313" key="5">
    <source>
        <dbReference type="EMBL" id="WIV20287.1"/>
    </source>
</evidence>
<evidence type="ECO:0000256" key="1">
    <source>
        <dbReference type="ARBA" id="ARBA00023015"/>
    </source>
</evidence>
<protein>
    <submittedName>
        <fullName evidence="5">MarR family transcriptional regulator</fullName>
    </submittedName>
</protein>
<dbReference type="SUPFAM" id="SSF46785">
    <property type="entry name" value="Winged helix' DNA-binding domain"/>
    <property type="match status" value="1"/>
</dbReference>
<dbReference type="InterPro" id="IPR036390">
    <property type="entry name" value="WH_DNA-bd_sf"/>
</dbReference>
<dbReference type="InterPro" id="IPR036388">
    <property type="entry name" value="WH-like_DNA-bd_sf"/>
</dbReference>
<evidence type="ECO:0000256" key="3">
    <source>
        <dbReference type="ARBA" id="ARBA00023163"/>
    </source>
</evidence>
<dbReference type="Gene3D" id="1.10.10.10">
    <property type="entry name" value="Winged helix-like DNA-binding domain superfamily/Winged helix DNA-binding domain"/>
    <property type="match status" value="1"/>
</dbReference>
<dbReference type="EMBL" id="CP127162">
    <property type="protein sequence ID" value="WIV20287.1"/>
    <property type="molecule type" value="Genomic_DNA"/>
</dbReference>
<keyword evidence="3" id="KW-0804">Transcription</keyword>
<keyword evidence="2" id="KW-0238">DNA-binding</keyword>
<name>A0ABY8X426_9BACL</name>
<keyword evidence="1" id="KW-0805">Transcription regulation</keyword>
<proteinExistence type="predicted"/>